<dbReference type="AlphaFoldDB" id="A0A4Y2GSZ6"/>
<sequence length="110" mass="11998">MITKLSQIQRPFLLNITGAYRTSPTAALQAITGIMPLDIKLEAEASFTSFSYMLSQPQCTKRVMNVSGFCTIGSRLIEGFQLRLAVCPDLYFVLVVLGAYLTALEAISSA</sequence>
<keyword evidence="1" id="KW-0472">Membrane</keyword>
<keyword evidence="3" id="KW-1185">Reference proteome</keyword>
<dbReference type="EMBL" id="BGPR01001556">
    <property type="protein sequence ID" value="GBM56643.1"/>
    <property type="molecule type" value="Genomic_DNA"/>
</dbReference>
<feature type="transmembrane region" description="Helical" evidence="1">
    <location>
        <begin position="90"/>
        <end position="108"/>
    </location>
</feature>
<dbReference type="OrthoDB" id="6781533at2759"/>
<keyword evidence="1" id="KW-1133">Transmembrane helix</keyword>
<dbReference type="Proteomes" id="UP000499080">
    <property type="component" value="Unassembled WGS sequence"/>
</dbReference>
<proteinExistence type="predicted"/>
<keyword evidence="1" id="KW-0812">Transmembrane</keyword>
<accession>A0A4Y2GSZ6</accession>
<evidence type="ECO:0000313" key="3">
    <source>
        <dbReference type="Proteomes" id="UP000499080"/>
    </source>
</evidence>
<reference evidence="2 3" key="1">
    <citation type="journal article" date="2019" name="Sci. Rep.">
        <title>Orb-weaving spider Araneus ventricosus genome elucidates the spidroin gene catalogue.</title>
        <authorList>
            <person name="Kono N."/>
            <person name="Nakamura H."/>
            <person name="Ohtoshi R."/>
            <person name="Moran D.A.P."/>
            <person name="Shinohara A."/>
            <person name="Yoshida Y."/>
            <person name="Fujiwara M."/>
            <person name="Mori M."/>
            <person name="Tomita M."/>
            <person name="Arakawa K."/>
        </authorList>
    </citation>
    <scope>NUCLEOTIDE SEQUENCE [LARGE SCALE GENOMIC DNA]</scope>
</reference>
<name>A0A4Y2GSZ6_ARAVE</name>
<evidence type="ECO:0000256" key="1">
    <source>
        <dbReference type="SAM" id="Phobius"/>
    </source>
</evidence>
<gene>
    <name evidence="2" type="ORF">AVEN_147016_1</name>
</gene>
<evidence type="ECO:0000313" key="2">
    <source>
        <dbReference type="EMBL" id="GBM56643.1"/>
    </source>
</evidence>
<organism evidence="2 3">
    <name type="scientific">Araneus ventricosus</name>
    <name type="common">Orbweaver spider</name>
    <name type="synonym">Epeira ventricosa</name>
    <dbReference type="NCBI Taxonomy" id="182803"/>
    <lineage>
        <taxon>Eukaryota</taxon>
        <taxon>Metazoa</taxon>
        <taxon>Ecdysozoa</taxon>
        <taxon>Arthropoda</taxon>
        <taxon>Chelicerata</taxon>
        <taxon>Arachnida</taxon>
        <taxon>Araneae</taxon>
        <taxon>Araneomorphae</taxon>
        <taxon>Entelegynae</taxon>
        <taxon>Araneoidea</taxon>
        <taxon>Araneidae</taxon>
        <taxon>Araneus</taxon>
    </lineage>
</organism>
<comment type="caution">
    <text evidence="2">The sequence shown here is derived from an EMBL/GenBank/DDBJ whole genome shotgun (WGS) entry which is preliminary data.</text>
</comment>
<protein>
    <submittedName>
        <fullName evidence="2">Uncharacterized protein</fullName>
    </submittedName>
</protein>